<feature type="region of interest" description="Disordered" evidence="1">
    <location>
        <begin position="28"/>
        <end position="54"/>
    </location>
</feature>
<keyword evidence="3" id="KW-1185">Reference proteome</keyword>
<evidence type="ECO:0000313" key="3">
    <source>
        <dbReference type="Proteomes" id="UP000299102"/>
    </source>
</evidence>
<dbReference type="EMBL" id="BGZK01000802">
    <property type="protein sequence ID" value="GBP61049.1"/>
    <property type="molecule type" value="Genomic_DNA"/>
</dbReference>
<dbReference type="Proteomes" id="UP000299102">
    <property type="component" value="Unassembled WGS sequence"/>
</dbReference>
<evidence type="ECO:0000256" key="1">
    <source>
        <dbReference type="SAM" id="MobiDB-lite"/>
    </source>
</evidence>
<dbReference type="AlphaFoldDB" id="A0A4C1XFH0"/>
<proteinExistence type="predicted"/>
<reference evidence="2 3" key="1">
    <citation type="journal article" date="2019" name="Commun. Biol.">
        <title>The bagworm genome reveals a unique fibroin gene that provides high tensile strength.</title>
        <authorList>
            <person name="Kono N."/>
            <person name="Nakamura H."/>
            <person name="Ohtoshi R."/>
            <person name="Tomita M."/>
            <person name="Numata K."/>
            <person name="Arakawa K."/>
        </authorList>
    </citation>
    <scope>NUCLEOTIDE SEQUENCE [LARGE SCALE GENOMIC DNA]</scope>
</reference>
<organism evidence="2 3">
    <name type="scientific">Eumeta variegata</name>
    <name type="common">Bagworm moth</name>
    <name type="synonym">Eumeta japonica</name>
    <dbReference type="NCBI Taxonomy" id="151549"/>
    <lineage>
        <taxon>Eukaryota</taxon>
        <taxon>Metazoa</taxon>
        <taxon>Ecdysozoa</taxon>
        <taxon>Arthropoda</taxon>
        <taxon>Hexapoda</taxon>
        <taxon>Insecta</taxon>
        <taxon>Pterygota</taxon>
        <taxon>Neoptera</taxon>
        <taxon>Endopterygota</taxon>
        <taxon>Lepidoptera</taxon>
        <taxon>Glossata</taxon>
        <taxon>Ditrysia</taxon>
        <taxon>Tineoidea</taxon>
        <taxon>Psychidae</taxon>
        <taxon>Oiketicinae</taxon>
        <taxon>Eumeta</taxon>
    </lineage>
</organism>
<name>A0A4C1XFH0_EUMVA</name>
<protein>
    <submittedName>
        <fullName evidence="2">Uncharacterized protein</fullName>
    </submittedName>
</protein>
<evidence type="ECO:0000313" key="2">
    <source>
        <dbReference type="EMBL" id="GBP61049.1"/>
    </source>
</evidence>
<gene>
    <name evidence="2" type="ORF">EVAR_51181_1</name>
</gene>
<comment type="caution">
    <text evidence="2">The sequence shown here is derived from an EMBL/GenBank/DDBJ whole genome shotgun (WGS) entry which is preliminary data.</text>
</comment>
<accession>A0A4C1XFH0</accession>
<sequence>MRVEWRGHNAFPLRDDFYQLTPTSSRVKELCSENSGSGQHPPPAPRPASPRLLSDAASETLPLLAYRC</sequence>